<protein>
    <recommendedName>
        <fullName evidence="1">2EXR domain-containing protein</fullName>
    </recommendedName>
</protein>
<name>A0A6A6ACK7_9PLEO</name>
<accession>A0A6A6ACK7</accession>
<organism evidence="2 3">
    <name type="scientific">Dothidotthia symphoricarpi CBS 119687</name>
    <dbReference type="NCBI Taxonomy" id="1392245"/>
    <lineage>
        <taxon>Eukaryota</taxon>
        <taxon>Fungi</taxon>
        <taxon>Dikarya</taxon>
        <taxon>Ascomycota</taxon>
        <taxon>Pezizomycotina</taxon>
        <taxon>Dothideomycetes</taxon>
        <taxon>Pleosporomycetidae</taxon>
        <taxon>Pleosporales</taxon>
        <taxon>Dothidotthiaceae</taxon>
        <taxon>Dothidotthia</taxon>
    </lineage>
</organism>
<proteinExistence type="predicted"/>
<dbReference type="OrthoDB" id="3473305at2759"/>
<dbReference type="GeneID" id="54407164"/>
<dbReference type="InterPro" id="IPR045518">
    <property type="entry name" value="2EXR"/>
</dbReference>
<dbReference type="Pfam" id="PF20150">
    <property type="entry name" value="2EXR"/>
    <property type="match status" value="1"/>
</dbReference>
<sequence>MASTFHDFSRLSAELRASVWKYALDCETHSDEPLPGRAIEFLDYDPSAGTIAVSISSPYPVLFAVNREARYESAKIQGGEWVPVHVNHASYTGTSRDNGFDICINFSIDNIELSERFLSANMRDSWSVGMPTPENYRLNVLSQILDLDKFKKIETLVISANPPGSAHRLETNAWWRGEGLGTFYPGHLKNVIVSITAQHNHKSDIQDYAVWLQSILEDELEKRWVIDGWESHHPVVSMDVIQNNEA</sequence>
<dbReference type="Proteomes" id="UP000799771">
    <property type="component" value="Unassembled WGS sequence"/>
</dbReference>
<evidence type="ECO:0000259" key="1">
    <source>
        <dbReference type="Pfam" id="PF20150"/>
    </source>
</evidence>
<keyword evidence="3" id="KW-1185">Reference proteome</keyword>
<dbReference type="AlphaFoldDB" id="A0A6A6ACK7"/>
<feature type="domain" description="2EXR" evidence="1">
    <location>
        <begin position="5"/>
        <end position="109"/>
    </location>
</feature>
<evidence type="ECO:0000313" key="2">
    <source>
        <dbReference type="EMBL" id="KAF2128973.1"/>
    </source>
</evidence>
<gene>
    <name evidence="2" type="ORF">P153DRAFT_357454</name>
</gene>
<dbReference type="RefSeq" id="XP_033523362.1">
    <property type="nucleotide sequence ID" value="XM_033666732.1"/>
</dbReference>
<evidence type="ECO:0000313" key="3">
    <source>
        <dbReference type="Proteomes" id="UP000799771"/>
    </source>
</evidence>
<reference evidence="2" key="1">
    <citation type="journal article" date="2020" name="Stud. Mycol.">
        <title>101 Dothideomycetes genomes: a test case for predicting lifestyles and emergence of pathogens.</title>
        <authorList>
            <person name="Haridas S."/>
            <person name="Albert R."/>
            <person name="Binder M."/>
            <person name="Bloem J."/>
            <person name="Labutti K."/>
            <person name="Salamov A."/>
            <person name="Andreopoulos B."/>
            <person name="Baker S."/>
            <person name="Barry K."/>
            <person name="Bills G."/>
            <person name="Bluhm B."/>
            <person name="Cannon C."/>
            <person name="Castanera R."/>
            <person name="Culley D."/>
            <person name="Daum C."/>
            <person name="Ezra D."/>
            <person name="Gonzalez J."/>
            <person name="Henrissat B."/>
            <person name="Kuo A."/>
            <person name="Liang C."/>
            <person name="Lipzen A."/>
            <person name="Lutzoni F."/>
            <person name="Magnuson J."/>
            <person name="Mondo S."/>
            <person name="Nolan M."/>
            <person name="Ohm R."/>
            <person name="Pangilinan J."/>
            <person name="Park H.-J."/>
            <person name="Ramirez L."/>
            <person name="Alfaro M."/>
            <person name="Sun H."/>
            <person name="Tritt A."/>
            <person name="Yoshinaga Y."/>
            <person name="Zwiers L.-H."/>
            <person name="Turgeon B."/>
            <person name="Goodwin S."/>
            <person name="Spatafora J."/>
            <person name="Crous P."/>
            <person name="Grigoriev I."/>
        </authorList>
    </citation>
    <scope>NUCLEOTIDE SEQUENCE</scope>
    <source>
        <strain evidence="2">CBS 119687</strain>
    </source>
</reference>
<dbReference type="EMBL" id="ML977507">
    <property type="protein sequence ID" value="KAF2128973.1"/>
    <property type="molecule type" value="Genomic_DNA"/>
</dbReference>